<dbReference type="WBParaSite" id="JU765_v2.g3807.t2">
    <property type="protein sequence ID" value="JU765_v2.g3807.t2"/>
    <property type="gene ID" value="JU765_v2.g3807"/>
</dbReference>
<reference evidence="2" key="1">
    <citation type="submission" date="2022-11" db="UniProtKB">
        <authorList>
            <consortium name="WormBaseParasite"/>
        </authorList>
    </citation>
    <scope>IDENTIFICATION</scope>
</reference>
<organism evidence="1 2">
    <name type="scientific">Panagrolaimus sp. JU765</name>
    <dbReference type="NCBI Taxonomy" id="591449"/>
    <lineage>
        <taxon>Eukaryota</taxon>
        <taxon>Metazoa</taxon>
        <taxon>Ecdysozoa</taxon>
        <taxon>Nematoda</taxon>
        <taxon>Chromadorea</taxon>
        <taxon>Rhabditida</taxon>
        <taxon>Tylenchina</taxon>
        <taxon>Panagrolaimomorpha</taxon>
        <taxon>Panagrolaimoidea</taxon>
        <taxon>Panagrolaimidae</taxon>
        <taxon>Panagrolaimus</taxon>
    </lineage>
</organism>
<evidence type="ECO:0000313" key="1">
    <source>
        <dbReference type="Proteomes" id="UP000887576"/>
    </source>
</evidence>
<protein>
    <submittedName>
        <fullName evidence="2">Uncharacterized protein</fullName>
    </submittedName>
</protein>
<name>A0AC34R6E0_9BILA</name>
<proteinExistence type="predicted"/>
<accession>A0AC34R6E0</accession>
<sequence>MMDVKNDLVEENCKNLTIQNNNGFLEIPTDELEKLLDLSDSENDAEVDYSATKPEKSSRNRFLLDLSDSENDAEVDYSATKPEKSSRNRFCSVSEIADKIAHPGESPDSAKTRALCFSHVYKGRYSVDIRDDKELDEWRQKLEEKMKNFGESSEIEPEEVHEEPNPGQYRKRAHSMMACVGEVPLLRRRRQNHQNIDEDFATRAARYRAEYLANRKKQNLPDLKEMDENESKLLDKAIAHLIAIESQVKPCRVPSNSVCENNSPANTKFGKGVPTPPLLQRPRKKGFRRRIRQLWSRFRQLFEPRIIDQRF</sequence>
<evidence type="ECO:0000313" key="2">
    <source>
        <dbReference type="WBParaSite" id="JU765_v2.g3807.t2"/>
    </source>
</evidence>
<dbReference type="Proteomes" id="UP000887576">
    <property type="component" value="Unplaced"/>
</dbReference>